<protein>
    <submittedName>
        <fullName evidence="1">Uncharacterized protein</fullName>
    </submittedName>
</protein>
<reference evidence="1" key="1">
    <citation type="journal article" date="2017" name="Virus Genes">
        <title>Two novel poxviruses with unusual genome rearrangements: NY_014 and Murmansk.</title>
        <authorList>
            <person name="Smithson C."/>
            <person name="Meyer H."/>
            <person name="Gigante C.M."/>
            <person name="Gao J."/>
            <person name="Zhao H."/>
            <person name="Batra D."/>
            <person name="Damon I."/>
            <person name="Upton C."/>
            <person name="Li Y."/>
        </authorList>
    </citation>
    <scope>NUCLEOTIDE SEQUENCE [LARGE SCALE GENOMIC DNA]</scope>
    <source>
        <strain evidence="1">LEIV-11411</strain>
    </source>
</reference>
<accession>A0A223FMK0</accession>
<dbReference type="Gene3D" id="2.60.240.20">
    <property type="match status" value="1"/>
</dbReference>
<evidence type="ECO:0000313" key="2">
    <source>
        <dbReference type="Proteomes" id="UP000217350"/>
    </source>
</evidence>
<gene>
    <name evidence="1" type="ORF">Murmansk-011</name>
</gene>
<sequence>MKIITFLAIVSTISAASVPKLTDRLFNNVEVAVFMAPYIKGNYSIESHEEFHIVITENWNVTIFPVDLDIPLIDIIYHPRVSQDTAFIKLTFDSKKVFQNKENDMIIYIDCKEIEDSYKFLLLNKVSSPKNFRRYSADSVYYLGKCFNFVSARITYTNTETGAKDVYYYNSKKFDYVKEADEIDSDE</sequence>
<dbReference type="EMBL" id="MF001304">
    <property type="protein sequence ID" value="AST09206.1"/>
    <property type="molecule type" value="Genomic_DNA"/>
</dbReference>
<evidence type="ECO:0000313" key="1">
    <source>
        <dbReference type="EMBL" id="AST09206.1"/>
    </source>
</evidence>
<keyword evidence="2" id="KW-1185">Reference proteome</keyword>
<proteinExistence type="predicted"/>
<name>A0A223FMK0_9POXV</name>
<dbReference type="OrthoDB" id="14158at10239"/>
<organism evidence="1">
    <name type="scientific">Murmansk poxvirus</name>
    <dbReference type="NCBI Taxonomy" id="2025359"/>
    <lineage>
        <taxon>Viruses</taxon>
        <taxon>Varidnaviria</taxon>
        <taxon>Bamfordvirae</taxon>
        <taxon>Nucleocytoviricota</taxon>
        <taxon>Pokkesviricetes</taxon>
        <taxon>Chitovirales</taxon>
        <taxon>Poxviridae</taxon>
        <taxon>Chordopoxvirinae</taxon>
        <taxon>Centapoxvirus</taxon>
        <taxon>Centapoxvirus microtuspox</taxon>
        <taxon>Murmansk microtuspox virus</taxon>
    </lineage>
</organism>
<dbReference type="Proteomes" id="UP000217350">
    <property type="component" value="Segment"/>
</dbReference>